<evidence type="ECO:0008006" key="4">
    <source>
        <dbReference type="Google" id="ProtNLM"/>
    </source>
</evidence>
<comment type="caution">
    <text evidence="2">The sequence shown here is derived from an EMBL/GenBank/DDBJ whole genome shotgun (WGS) entry which is preliminary data.</text>
</comment>
<dbReference type="Proteomes" id="UP001500433">
    <property type="component" value="Unassembled WGS sequence"/>
</dbReference>
<dbReference type="EMBL" id="BAABJH010000002">
    <property type="protein sequence ID" value="GAA4895980.1"/>
    <property type="molecule type" value="Genomic_DNA"/>
</dbReference>
<evidence type="ECO:0000313" key="3">
    <source>
        <dbReference type="Proteomes" id="UP001500433"/>
    </source>
</evidence>
<dbReference type="RefSeq" id="WP_345274094.1">
    <property type="nucleotide sequence ID" value="NZ_BAABJH010000002.1"/>
</dbReference>
<organism evidence="2 3">
    <name type="scientific">Flaviramulus aquimarinus</name>
    <dbReference type="NCBI Taxonomy" id="1170456"/>
    <lineage>
        <taxon>Bacteria</taxon>
        <taxon>Pseudomonadati</taxon>
        <taxon>Bacteroidota</taxon>
        <taxon>Flavobacteriia</taxon>
        <taxon>Flavobacteriales</taxon>
        <taxon>Flavobacteriaceae</taxon>
        <taxon>Flaviramulus</taxon>
    </lineage>
</organism>
<evidence type="ECO:0000313" key="2">
    <source>
        <dbReference type="EMBL" id="GAA4895980.1"/>
    </source>
</evidence>
<accession>A0ABP9FB14</accession>
<sequence length="136" mass="15594">MIIKKRILFFSILILFINACSSDDDSQSIDPLIGTWTFYKSFDNDVEVPSEFCDLKETLIVNPDGTSSFTVYTNDSGDICKILDSGIGTWVNNRNGSYLFIFEAVRSILVITFEDDTFYFEEIVGTNTYREVYIRN</sequence>
<feature type="signal peptide" evidence="1">
    <location>
        <begin position="1"/>
        <end position="21"/>
    </location>
</feature>
<keyword evidence="1" id="KW-0732">Signal</keyword>
<gene>
    <name evidence="2" type="ORF">GCM10023311_20950</name>
</gene>
<reference evidence="3" key="1">
    <citation type="journal article" date="2019" name="Int. J. Syst. Evol. Microbiol.">
        <title>The Global Catalogue of Microorganisms (GCM) 10K type strain sequencing project: providing services to taxonomists for standard genome sequencing and annotation.</title>
        <authorList>
            <consortium name="The Broad Institute Genomics Platform"/>
            <consortium name="The Broad Institute Genome Sequencing Center for Infectious Disease"/>
            <person name="Wu L."/>
            <person name="Ma J."/>
        </authorList>
    </citation>
    <scope>NUCLEOTIDE SEQUENCE [LARGE SCALE GENOMIC DNA]</scope>
    <source>
        <strain evidence="3">JCM 18274</strain>
    </source>
</reference>
<evidence type="ECO:0000256" key="1">
    <source>
        <dbReference type="SAM" id="SignalP"/>
    </source>
</evidence>
<keyword evidence="3" id="KW-1185">Reference proteome</keyword>
<proteinExistence type="predicted"/>
<name>A0ABP9FB14_9FLAO</name>
<feature type="chain" id="PRO_5045475091" description="Lipocalin-like domain-containing protein" evidence="1">
    <location>
        <begin position="22"/>
        <end position="136"/>
    </location>
</feature>
<protein>
    <recommendedName>
        <fullName evidence="4">Lipocalin-like domain-containing protein</fullName>
    </recommendedName>
</protein>